<gene>
    <name evidence="1" type="ORF">LCGC14_1409930</name>
</gene>
<comment type="caution">
    <text evidence="1">The sequence shown here is derived from an EMBL/GenBank/DDBJ whole genome shotgun (WGS) entry which is preliminary data.</text>
</comment>
<reference evidence="1" key="1">
    <citation type="journal article" date="2015" name="Nature">
        <title>Complex archaea that bridge the gap between prokaryotes and eukaryotes.</title>
        <authorList>
            <person name="Spang A."/>
            <person name="Saw J.H."/>
            <person name="Jorgensen S.L."/>
            <person name="Zaremba-Niedzwiedzka K."/>
            <person name="Martijn J."/>
            <person name="Lind A.E."/>
            <person name="van Eijk R."/>
            <person name="Schleper C."/>
            <person name="Guy L."/>
            <person name="Ettema T.J."/>
        </authorList>
    </citation>
    <scope>NUCLEOTIDE SEQUENCE</scope>
</reference>
<proteinExistence type="predicted"/>
<organism evidence="1">
    <name type="scientific">marine sediment metagenome</name>
    <dbReference type="NCBI Taxonomy" id="412755"/>
    <lineage>
        <taxon>unclassified sequences</taxon>
        <taxon>metagenomes</taxon>
        <taxon>ecological metagenomes</taxon>
    </lineage>
</organism>
<evidence type="ECO:0000313" key="1">
    <source>
        <dbReference type="EMBL" id="KKM73497.1"/>
    </source>
</evidence>
<accession>A0A0F9MW84</accession>
<dbReference type="AlphaFoldDB" id="A0A0F9MW84"/>
<name>A0A0F9MW84_9ZZZZ</name>
<dbReference type="EMBL" id="LAZR01009294">
    <property type="protein sequence ID" value="KKM73497.1"/>
    <property type="molecule type" value="Genomic_DNA"/>
</dbReference>
<protein>
    <submittedName>
        <fullName evidence="1">Uncharacterized protein</fullName>
    </submittedName>
</protein>
<sequence length="94" mass="11088">MRDFFQELPVFRSRILDLAREAMHDNRIEMMLVGFNFRRSIAARFSILRMSPAAFQCFAPCESEKIVIDPRESDDVIKQKIVNAFIKNQERCCE</sequence>